<evidence type="ECO:0000313" key="1">
    <source>
        <dbReference type="EMBL" id="MBB4946816.1"/>
    </source>
</evidence>
<keyword evidence="2" id="KW-1185">Reference proteome</keyword>
<organism evidence="1 2">
    <name type="scientific">Kitasatospora gansuensis</name>
    <dbReference type="NCBI Taxonomy" id="258050"/>
    <lineage>
        <taxon>Bacteria</taxon>
        <taxon>Bacillati</taxon>
        <taxon>Actinomycetota</taxon>
        <taxon>Actinomycetes</taxon>
        <taxon>Kitasatosporales</taxon>
        <taxon>Streptomycetaceae</taxon>
        <taxon>Kitasatospora</taxon>
    </lineage>
</organism>
<comment type="caution">
    <text evidence="1">The sequence shown here is derived from an EMBL/GenBank/DDBJ whole genome shotgun (WGS) entry which is preliminary data.</text>
</comment>
<dbReference type="Proteomes" id="UP000573327">
    <property type="component" value="Unassembled WGS sequence"/>
</dbReference>
<name>A0A7W7WH32_9ACTN</name>
<sequence length="126" mass="13528">MRLVNTLGSLDPVAFTAALDAYAREQFRTGLAGQASTPQWGQDVAYGELWLMAVARPTAASTEWVVYAITSQEDIPGWPARTGEYTGGIRTATDIAQPLATAGHQVILRHYTDFSVDLTAADVTLA</sequence>
<protein>
    <submittedName>
        <fullName evidence="1">Uncharacterized protein</fullName>
    </submittedName>
</protein>
<dbReference type="EMBL" id="JACHJR010000001">
    <property type="protein sequence ID" value="MBB4946816.1"/>
    <property type="molecule type" value="Genomic_DNA"/>
</dbReference>
<evidence type="ECO:0000313" key="2">
    <source>
        <dbReference type="Proteomes" id="UP000573327"/>
    </source>
</evidence>
<dbReference type="RefSeq" id="WP_184914072.1">
    <property type="nucleotide sequence ID" value="NZ_JACHJR010000001.1"/>
</dbReference>
<proteinExistence type="predicted"/>
<reference evidence="1 2" key="1">
    <citation type="submission" date="2020-08" db="EMBL/GenBank/DDBJ databases">
        <title>Sequencing the genomes of 1000 actinobacteria strains.</title>
        <authorList>
            <person name="Klenk H.-P."/>
        </authorList>
    </citation>
    <scope>NUCLEOTIDE SEQUENCE [LARGE SCALE GENOMIC DNA]</scope>
    <source>
        <strain evidence="1 2">DSM 44786</strain>
    </source>
</reference>
<gene>
    <name evidence="1" type="ORF">F4556_002351</name>
</gene>
<accession>A0A7W7WH32</accession>
<dbReference type="AlphaFoldDB" id="A0A7W7WH32"/>